<feature type="domain" description="DUF397" evidence="1">
    <location>
        <begin position="12"/>
        <end position="63"/>
    </location>
</feature>
<protein>
    <recommendedName>
        <fullName evidence="1">DUF397 domain-containing protein</fullName>
    </recommendedName>
</protein>
<dbReference type="InterPro" id="IPR007278">
    <property type="entry name" value="DUF397"/>
</dbReference>
<organism evidence="2 3">
    <name type="scientific">Streptosporangium subroseum</name>
    <dbReference type="NCBI Taxonomy" id="106412"/>
    <lineage>
        <taxon>Bacteria</taxon>
        <taxon>Bacillati</taxon>
        <taxon>Actinomycetota</taxon>
        <taxon>Actinomycetes</taxon>
        <taxon>Streptosporangiales</taxon>
        <taxon>Streptosporangiaceae</taxon>
        <taxon>Streptosporangium</taxon>
    </lineage>
</organism>
<evidence type="ECO:0000313" key="2">
    <source>
        <dbReference type="EMBL" id="SNT47032.1"/>
    </source>
</evidence>
<dbReference type="OrthoDB" id="3542324at2"/>
<dbReference type="AlphaFoldDB" id="A0A239MXY1"/>
<evidence type="ECO:0000259" key="1">
    <source>
        <dbReference type="Pfam" id="PF04149"/>
    </source>
</evidence>
<accession>A0A239MXY1</accession>
<evidence type="ECO:0000313" key="3">
    <source>
        <dbReference type="Proteomes" id="UP000198282"/>
    </source>
</evidence>
<dbReference type="Proteomes" id="UP000198282">
    <property type="component" value="Unassembled WGS sequence"/>
</dbReference>
<proteinExistence type="predicted"/>
<keyword evidence="3" id="KW-1185">Reference proteome</keyword>
<dbReference type="EMBL" id="FZOD01000047">
    <property type="protein sequence ID" value="SNT47032.1"/>
    <property type="molecule type" value="Genomic_DNA"/>
</dbReference>
<dbReference type="Pfam" id="PF04149">
    <property type="entry name" value="DUF397"/>
    <property type="match status" value="1"/>
</dbReference>
<reference evidence="2 3" key="1">
    <citation type="submission" date="2017-06" db="EMBL/GenBank/DDBJ databases">
        <authorList>
            <person name="Kim H.J."/>
            <person name="Triplett B.A."/>
        </authorList>
    </citation>
    <scope>NUCLEOTIDE SEQUENCE [LARGE SCALE GENOMIC DNA]</scope>
    <source>
        <strain evidence="2 3">CGMCC 4.2132</strain>
    </source>
</reference>
<dbReference type="RefSeq" id="WP_089211394.1">
    <property type="nucleotide sequence ID" value="NZ_FZOD01000047.1"/>
</dbReference>
<name>A0A239MXY1_9ACTN</name>
<gene>
    <name evidence="2" type="ORF">SAMN05216276_104731</name>
</gene>
<sequence>MSSPQGGPGSSLEWRISSRCNGGNRVQVAFEQDVVNVRDPKNPDGAVPRYSFGDWSAFVQAAKQGECDY</sequence>